<dbReference type="Proteomes" id="UP000094463">
    <property type="component" value="Chromosome"/>
</dbReference>
<reference evidence="2 3" key="1">
    <citation type="submission" date="2015-08" db="EMBL/GenBank/DDBJ databases">
        <title>The complete genome sequence of Bacillus beveridgei MLTeJB.</title>
        <authorList>
            <person name="Hanson T.E."/>
            <person name="Mesa C."/>
            <person name="Basesman S.M."/>
            <person name="Oremland R.S."/>
        </authorList>
    </citation>
    <scope>NUCLEOTIDE SEQUENCE [LARGE SCALE GENOMIC DNA]</scope>
    <source>
        <strain evidence="2 3">MLTeJB</strain>
    </source>
</reference>
<dbReference type="Gene3D" id="3.50.50.60">
    <property type="entry name" value="FAD/NAD(P)-binding domain"/>
    <property type="match status" value="1"/>
</dbReference>
<evidence type="ECO:0000313" key="2">
    <source>
        <dbReference type="EMBL" id="AOM83932.1"/>
    </source>
</evidence>
<dbReference type="InterPro" id="IPR038732">
    <property type="entry name" value="HpyO/CreE_NAD-binding"/>
</dbReference>
<dbReference type="RefSeq" id="WP_069365857.1">
    <property type="nucleotide sequence ID" value="NZ_CP012502.1"/>
</dbReference>
<organism evidence="2 3">
    <name type="scientific">Salisediminibacterium beveridgei</name>
    <dbReference type="NCBI Taxonomy" id="632773"/>
    <lineage>
        <taxon>Bacteria</taxon>
        <taxon>Bacillati</taxon>
        <taxon>Bacillota</taxon>
        <taxon>Bacilli</taxon>
        <taxon>Bacillales</taxon>
        <taxon>Bacillaceae</taxon>
        <taxon>Salisediminibacterium</taxon>
    </lineage>
</organism>
<dbReference type="PATRIC" id="fig|632773.3.peg.2723"/>
<protein>
    <recommendedName>
        <fullName evidence="1">FAD-dependent urate hydroxylase HpyO/Asp monooxygenase CreE-like FAD/NAD(P)-binding domain-containing protein</fullName>
    </recommendedName>
</protein>
<gene>
    <name evidence="2" type="ORF">BBEV_2593</name>
</gene>
<accession>A0A1D7QY48</accession>
<keyword evidence="3" id="KW-1185">Reference proteome</keyword>
<dbReference type="PANTHER" id="PTHR38663:SF1">
    <property type="entry name" value="L-ORNITHINE N(5)-MONOOXYGENASE"/>
    <property type="match status" value="1"/>
</dbReference>
<sequence>MKTNPGTCLIIGGGIHGTLLGVQILKSGTLRQDDLRIVDPNESLISRWKTNTTRIGMRYLRSPSVHHLDLDPFSLRKFSNDQDGTDFLGRYKRPSLDLFHEHCQALIEETGLAALHHQGSVSGLTRDSDDLLHVTLASGETTTARQVIVATGMNEMVAWPEWACGLQDAGGHVEHVFHEAEDVTRDSEAPIVITGGGITAAHTALKLSKEYPGQVTLLTRHSLRTHDFDSDPGWLGPKYMNGFSQLKDNQRRRQTIRMARYRGSVPPEIKRALVSEEAKGNLHLCQDEVDGTTVNHGHMLLHLQSGDTLHARTVILATGYRQECPIPDWLKIYGDDFDLPYAPCGTPVVDQNLSWHDGIYLTGALAELELGPTARNIAGARQAAARMIPVLKQAPLPVHQ</sequence>
<dbReference type="InterPro" id="IPR036188">
    <property type="entry name" value="FAD/NAD-bd_sf"/>
</dbReference>
<dbReference type="STRING" id="632773.BBEV_2593"/>
<dbReference type="EMBL" id="CP012502">
    <property type="protein sequence ID" value="AOM83932.1"/>
    <property type="molecule type" value="Genomic_DNA"/>
</dbReference>
<dbReference type="KEGG" id="bbev:BBEV_2593"/>
<dbReference type="OrthoDB" id="370110at2"/>
<dbReference type="PANTHER" id="PTHR38663">
    <property type="match status" value="1"/>
</dbReference>
<dbReference type="AlphaFoldDB" id="A0A1D7QY48"/>
<feature type="domain" description="FAD-dependent urate hydroxylase HpyO/Asp monooxygenase CreE-like FAD/NAD(P)-binding" evidence="1">
    <location>
        <begin position="10"/>
        <end position="153"/>
    </location>
</feature>
<dbReference type="Pfam" id="PF13454">
    <property type="entry name" value="NAD_binding_9"/>
    <property type="match status" value="1"/>
</dbReference>
<evidence type="ECO:0000259" key="1">
    <source>
        <dbReference type="Pfam" id="PF13454"/>
    </source>
</evidence>
<dbReference type="SUPFAM" id="SSF51905">
    <property type="entry name" value="FAD/NAD(P)-binding domain"/>
    <property type="match status" value="1"/>
</dbReference>
<proteinExistence type="predicted"/>
<evidence type="ECO:0000313" key="3">
    <source>
        <dbReference type="Proteomes" id="UP000094463"/>
    </source>
</evidence>
<name>A0A1D7QY48_9BACI</name>